<dbReference type="Proteomes" id="UP001589611">
    <property type="component" value="Unassembled WGS sequence"/>
</dbReference>
<reference evidence="7 8" key="1">
    <citation type="submission" date="2024-09" db="EMBL/GenBank/DDBJ databases">
        <authorList>
            <person name="Sun Q."/>
            <person name="Mori K."/>
        </authorList>
    </citation>
    <scope>NUCLEOTIDE SEQUENCE [LARGE SCALE GENOMIC DNA]</scope>
    <source>
        <strain evidence="7 8">JCM 1342</strain>
    </source>
</reference>
<keyword evidence="8" id="KW-1185">Reference proteome</keyword>
<organism evidence="7 8">
    <name type="scientific">Microbacterium terregens</name>
    <dbReference type="NCBI Taxonomy" id="69363"/>
    <lineage>
        <taxon>Bacteria</taxon>
        <taxon>Bacillati</taxon>
        <taxon>Actinomycetota</taxon>
        <taxon>Actinomycetes</taxon>
        <taxon>Micrococcales</taxon>
        <taxon>Microbacteriaceae</taxon>
        <taxon>Microbacterium</taxon>
    </lineage>
</organism>
<evidence type="ECO:0000256" key="5">
    <source>
        <dbReference type="ARBA" id="ARBA00023136"/>
    </source>
</evidence>
<proteinExistence type="predicted"/>
<evidence type="ECO:0000256" key="2">
    <source>
        <dbReference type="ARBA" id="ARBA00022475"/>
    </source>
</evidence>
<dbReference type="InterPro" id="IPR003339">
    <property type="entry name" value="ABC/ECF_trnsptr_transmembrane"/>
</dbReference>
<sequence length="276" mass="29486">MTRVDTPVRRGPIAALNPVAKLGAALLIALPLVLTIDPVSAAVALVLELPLLLAAGLRWREFWLRTVPIWIAAPLAGVTIALYGATSGEVYAEWFVVRISEGSLMLALATFFRVLAIGLPAVVLFVTVDPTDLADGLAQLLKLPARFVLGALAGMRLLGLLTDDWRALALARRARGVADTGRVRRVVGMAFALFVLSIRRGSTLATAMEARGFGGDGSRTWARESRFGGDGSRTWARESRFGWREWMLLAAGAAISATAVTVAVRTGAWNFILGPV</sequence>
<dbReference type="EMBL" id="JBHMBE010000001">
    <property type="protein sequence ID" value="MFB9644274.1"/>
    <property type="molecule type" value="Genomic_DNA"/>
</dbReference>
<evidence type="ECO:0000313" key="8">
    <source>
        <dbReference type="Proteomes" id="UP001589611"/>
    </source>
</evidence>
<accession>A0ABV5SYV7</accession>
<dbReference type="PANTHER" id="PTHR34857">
    <property type="entry name" value="SLL0384 PROTEIN"/>
    <property type="match status" value="1"/>
</dbReference>
<dbReference type="CDD" id="cd16914">
    <property type="entry name" value="EcfT"/>
    <property type="match status" value="1"/>
</dbReference>
<evidence type="ECO:0000256" key="4">
    <source>
        <dbReference type="ARBA" id="ARBA00022989"/>
    </source>
</evidence>
<gene>
    <name evidence="7" type="ORF">ACFFPJ_00525</name>
</gene>
<dbReference type="PANTHER" id="PTHR34857:SF2">
    <property type="entry name" value="SLL0384 PROTEIN"/>
    <property type="match status" value="1"/>
</dbReference>
<name>A0ABV5SYV7_9MICO</name>
<comment type="subcellular location">
    <subcellularLocation>
        <location evidence="1">Membrane</location>
        <topology evidence="1">Multi-pass membrane protein</topology>
    </subcellularLocation>
</comment>
<evidence type="ECO:0000256" key="6">
    <source>
        <dbReference type="SAM" id="Phobius"/>
    </source>
</evidence>
<comment type="caution">
    <text evidence="7">The sequence shown here is derived from an EMBL/GenBank/DDBJ whole genome shotgun (WGS) entry which is preliminary data.</text>
</comment>
<feature type="transmembrane region" description="Helical" evidence="6">
    <location>
        <begin position="12"/>
        <end position="33"/>
    </location>
</feature>
<evidence type="ECO:0000256" key="1">
    <source>
        <dbReference type="ARBA" id="ARBA00004141"/>
    </source>
</evidence>
<keyword evidence="5 6" id="KW-0472">Membrane</keyword>
<protein>
    <submittedName>
        <fullName evidence="7">Energy-coupling factor transporter transmembrane component T family protein</fullName>
    </submittedName>
</protein>
<feature type="transmembrane region" description="Helical" evidence="6">
    <location>
        <begin position="246"/>
        <end position="272"/>
    </location>
</feature>
<feature type="transmembrane region" description="Helical" evidence="6">
    <location>
        <begin position="106"/>
        <end position="128"/>
    </location>
</feature>
<dbReference type="Pfam" id="PF02361">
    <property type="entry name" value="CbiQ"/>
    <property type="match status" value="1"/>
</dbReference>
<keyword evidence="3 6" id="KW-0812">Transmembrane</keyword>
<feature type="transmembrane region" description="Helical" evidence="6">
    <location>
        <begin position="69"/>
        <end position="86"/>
    </location>
</feature>
<feature type="transmembrane region" description="Helical" evidence="6">
    <location>
        <begin position="39"/>
        <end position="57"/>
    </location>
</feature>
<keyword evidence="4 6" id="KW-1133">Transmembrane helix</keyword>
<evidence type="ECO:0000313" key="7">
    <source>
        <dbReference type="EMBL" id="MFB9644274.1"/>
    </source>
</evidence>
<dbReference type="InterPro" id="IPR051611">
    <property type="entry name" value="ECF_transporter_component"/>
</dbReference>
<keyword evidence="2" id="KW-1003">Cell membrane</keyword>
<evidence type="ECO:0000256" key="3">
    <source>
        <dbReference type="ARBA" id="ARBA00022692"/>
    </source>
</evidence>
<dbReference type="RefSeq" id="WP_344710583.1">
    <property type="nucleotide sequence ID" value="NZ_BAAAWH010000001.1"/>
</dbReference>